<evidence type="ECO:0000313" key="3">
    <source>
        <dbReference type="Proteomes" id="UP000608513"/>
    </source>
</evidence>
<dbReference type="EMBL" id="JACORT010000012">
    <property type="protein sequence ID" value="MBC5785839.1"/>
    <property type="molecule type" value="Genomic_DNA"/>
</dbReference>
<feature type="transmembrane region" description="Helical" evidence="1">
    <location>
        <begin position="42"/>
        <end position="66"/>
    </location>
</feature>
<evidence type="ECO:0000313" key="2">
    <source>
        <dbReference type="EMBL" id="MBC5785839.1"/>
    </source>
</evidence>
<dbReference type="Proteomes" id="UP000608513">
    <property type="component" value="Unassembled WGS sequence"/>
</dbReference>
<dbReference type="PANTHER" id="PTHR41386">
    <property type="entry name" value="INTEGRAL MEMBRANE PROTEIN-RELATED"/>
    <property type="match status" value="1"/>
</dbReference>
<dbReference type="Pfam" id="PF06210">
    <property type="entry name" value="DUF1003"/>
    <property type="match status" value="1"/>
</dbReference>
<evidence type="ECO:0000256" key="1">
    <source>
        <dbReference type="SAM" id="Phobius"/>
    </source>
</evidence>
<dbReference type="InterPro" id="IPR010406">
    <property type="entry name" value="DUF1003"/>
</dbReference>
<name>A0A923MXA5_9BURK</name>
<keyword evidence="3" id="KW-1185">Reference proteome</keyword>
<keyword evidence="1" id="KW-0812">Transmembrane</keyword>
<accession>A0A923MXA5</accession>
<dbReference type="AlphaFoldDB" id="A0A923MXA5"/>
<proteinExistence type="predicted"/>
<feature type="transmembrane region" description="Helical" evidence="1">
    <location>
        <begin position="78"/>
        <end position="101"/>
    </location>
</feature>
<dbReference type="PANTHER" id="PTHR41386:SF1">
    <property type="entry name" value="MEMBRANE PROTEIN"/>
    <property type="match status" value="1"/>
</dbReference>
<dbReference type="RefSeq" id="WP_187078575.1">
    <property type="nucleotide sequence ID" value="NZ_JACORT010000012.1"/>
</dbReference>
<comment type="caution">
    <text evidence="2">The sequence shown here is derived from an EMBL/GenBank/DDBJ whole genome shotgun (WGS) entry which is preliminary data.</text>
</comment>
<organism evidence="2 3">
    <name type="scientific">Ramlibacter cellulosilyticus</name>
    <dbReference type="NCBI Taxonomy" id="2764187"/>
    <lineage>
        <taxon>Bacteria</taxon>
        <taxon>Pseudomonadati</taxon>
        <taxon>Pseudomonadota</taxon>
        <taxon>Betaproteobacteria</taxon>
        <taxon>Burkholderiales</taxon>
        <taxon>Comamonadaceae</taxon>
        <taxon>Ramlibacter</taxon>
    </lineage>
</organism>
<sequence>MSHDAPTARQAAEITRRNVRTVRELEQLAVADPSFADRTASFVARFCGSIHFVWVHAAVFGAWFAVNSIPGLPHWDPYPFTFLTMWASTESIFIAAFILIAQNYAMRLSERRAQLDLQINLLAEQETTKTLQMLELIAQKVGAQVGHDPEVAALAEATRLDSLAKQIDETQKEQDREETGSP</sequence>
<keyword evidence="1" id="KW-0472">Membrane</keyword>
<reference evidence="2" key="1">
    <citation type="submission" date="2020-08" db="EMBL/GenBank/DDBJ databases">
        <title>Ramlibacter sp. USB13 16S ribosomal RNA gene genome sequencing and assembly.</title>
        <authorList>
            <person name="Kang M."/>
        </authorList>
    </citation>
    <scope>NUCLEOTIDE SEQUENCE</scope>
    <source>
        <strain evidence="2">USB13</strain>
    </source>
</reference>
<gene>
    <name evidence="2" type="ORF">H8N03_23065</name>
</gene>
<keyword evidence="1" id="KW-1133">Transmembrane helix</keyword>
<protein>
    <submittedName>
        <fullName evidence="2">DUF1003 domain-containing protein</fullName>
    </submittedName>
</protein>